<evidence type="ECO:0000313" key="2">
    <source>
        <dbReference type="EMBL" id="MDO7877097.1"/>
    </source>
</evidence>
<evidence type="ECO:0000313" key="3">
    <source>
        <dbReference type="Proteomes" id="UP001176429"/>
    </source>
</evidence>
<dbReference type="InterPro" id="IPR058997">
    <property type="entry name" value="YycE-like_C"/>
</dbReference>
<dbReference type="InterPro" id="IPR058998">
    <property type="entry name" value="YycE-like_N"/>
</dbReference>
<dbReference type="RefSeq" id="WP_305008513.1">
    <property type="nucleotide sequence ID" value="NZ_JAUQSY010000016.1"/>
</dbReference>
<organism evidence="2 3">
    <name type="scientific">Hymenobacter aranciens</name>
    <dbReference type="NCBI Taxonomy" id="3063996"/>
    <lineage>
        <taxon>Bacteria</taxon>
        <taxon>Pseudomonadati</taxon>
        <taxon>Bacteroidota</taxon>
        <taxon>Cytophagia</taxon>
        <taxon>Cytophagales</taxon>
        <taxon>Hymenobacteraceae</taxon>
        <taxon>Hymenobacter</taxon>
    </lineage>
</organism>
<dbReference type="Pfam" id="PF22658">
    <property type="entry name" value="YycE-like_N"/>
    <property type="match status" value="1"/>
</dbReference>
<dbReference type="InterPro" id="IPR037523">
    <property type="entry name" value="VOC_core"/>
</dbReference>
<dbReference type="EMBL" id="JAUQSY010000016">
    <property type="protein sequence ID" value="MDO7877097.1"/>
    <property type="molecule type" value="Genomic_DNA"/>
</dbReference>
<name>A0ABT9BFS4_9BACT</name>
<dbReference type="Gene3D" id="3.10.180.10">
    <property type="entry name" value="2,3-Dihydroxybiphenyl 1,2-Dioxygenase, domain 1"/>
    <property type="match status" value="1"/>
</dbReference>
<dbReference type="InterPro" id="IPR029068">
    <property type="entry name" value="Glyas_Bleomycin-R_OHBP_Dase"/>
</dbReference>
<evidence type="ECO:0000259" key="1">
    <source>
        <dbReference type="PROSITE" id="PS51819"/>
    </source>
</evidence>
<feature type="domain" description="VOC" evidence="1">
    <location>
        <begin position="4"/>
        <end position="126"/>
    </location>
</feature>
<dbReference type="Proteomes" id="UP001176429">
    <property type="component" value="Unassembled WGS sequence"/>
</dbReference>
<dbReference type="CDD" id="cd06587">
    <property type="entry name" value="VOC"/>
    <property type="match status" value="1"/>
</dbReference>
<protein>
    <submittedName>
        <fullName evidence="2">VOC family protein</fullName>
    </submittedName>
</protein>
<dbReference type="Pfam" id="PF22659">
    <property type="entry name" value="YycE-like_C"/>
    <property type="match status" value="1"/>
</dbReference>
<accession>A0ABT9BFS4</accession>
<reference evidence="2" key="1">
    <citation type="submission" date="2023-07" db="EMBL/GenBank/DDBJ databases">
        <authorList>
            <person name="Kim M.K."/>
        </authorList>
    </citation>
    <scope>NUCLEOTIDE SEQUENCE</scope>
    <source>
        <strain evidence="2">ASUV-10-1</strain>
    </source>
</reference>
<comment type="caution">
    <text evidence="2">The sequence shown here is derived from an EMBL/GenBank/DDBJ whole genome shotgun (WGS) entry which is preliminary data.</text>
</comment>
<gene>
    <name evidence="2" type="ORF">Q5H93_20295</name>
</gene>
<keyword evidence="3" id="KW-1185">Reference proteome</keyword>
<dbReference type="SUPFAM" id="SSF54593">
    <property type="entry name" value="Glyoxalase/Bleomycin resistance protein/Dihydroxybiphenyl dioxygenase"/>
    <property type="match status" value="1"/>
</dbReference>
<sequence length="130" mass="14405">MTIPKLRVARPTDNLPALLPFYCAGLGLQQLTAFTAHNGFDGIMLGHPQAPYHLEFTHQPGHRVGRAPTADNLLVFYLPDAAEWQAAVQRMVAAGFAPVPAYNPYWDQLGLTFEDSDGYRVVLQQAAWEL</sequence>
<dbReference type="PROSITE" id="PS51819">
    <property type="entry name" value="VOC"/>
    <property type="match status" value="1"/>
</dbReference>
<proteinExistence type="predicted"/>